<feature type="transmembrane region" description="Helical" evidence="8">
    <location>
        <begin position="44"/>
        <end position="64"/>
    </location>
</feature>
<dbReference type="GO" id="GO:0004673">
    <property type="term" value="F:protein histidine kinase activity"/>
    <property type="evidence" value="ECO:0007669"/>
    <property type="project" value="UniProtKB-EC"/>
</dbReference>
<reference evidence="10" key="1">
    <citation type="submission" date="2015-11" db="EMBL/GenBank/DDBJ databases">
        <authorList>
            <person name="Zhang Y."/>
            <person name="Guo Z."/>
        </authorList>
    </citation>
    <scope>NUCLEOTIDE SEQUENCE</scope>
    <source>
        <strain evidence="10">BN30871</strain>
    </source>
</reference>
<evidence type="ECO:0000256" key="5">
    <source>
        <dbReference type="ARBA" id="ARBA00022741"/>
    </source>
</evidence>
<evidence type="ECO:0000256" key="6">
    <source>
        <dbReference type="ARBA" id="ARBA00022777"/>
    </source>
</evidence>
<dbReference type="EC" id="2.7.13.3" evidence="2"/>
<keyword evidence="3" id="KW-0597">Phosphoprotein</keyword>
<evidence type="ECO:0000313" key="10">
    <source>
        <dbReference type="EMBL" id="CUV66239.1"/>
    </source>
</evidence>
<evidence type="ECO:0000256" key="2">
    <source>
        <dbReference type="ARBA" id="ARBA00012438"/>
    </source>
</evidence>
<keyword evidence="6 10" id="KW-0418">Kinase</keyword>
<feature type="transmembrane region" description="Helical" evidence="8">
    <location>
        <begin position="97"/>
        <end position="115"/>
    </location>
</feature>
<evidence type="ECO:0000256" key="1">
    <source>
        <dbReference type="ARBA" id="ARBA00000085"/>
    </source>
</evidence>
<dbReference type="SUPFAM" id="SSF55874">
    <property type="entry name" value="ATPase domain of HSP90 chaperone/DNA topoisomerase II/histidine kinase"/>
    <property type="match status" value="1"/>
</dbReference>
<protein>
    <recommendedName>
        <fullName evidence="2">histidine kinase</fullName>
        <ecNumber evidence="2">2.7.13.3</ecNumber>
    </recommendedName>
</protein>
<name>A0A0S4XPL5_9BACT</name>
<feature type="transmembrane region" description="Helical" evidence="8">
    <location>
        <begin position="20"/>
        <end position="38"/>
    </location>
</feature>
<proteinExistence type="predicted"/>
<gene>
    <name evidence="10" type="ORF">BN3087_660069</name>
</gene>
<dbReference type="InterPro" id="IPR011495">
    <property type="entry name" value="Sig_transdc_His_kin_sub2_dim/P"/>
</dbReference>
<dbReference type="GO" id="GO:0005524">
    <property type="term" value="F:ATP binding"/>
    <property type="evidence" value="ECO:0007669"/>
    <property type="project" value="UniProtKB-KW"/>
</dbReference>
<dbReference type="InterPro" id="IPR036890">
    <property type="entry name" value="HATPase_C_sf"/>
</dbReference>
<keyword evidence="8" id="KW-0472">Membrane</keyword>
<evidence type="ECO:0000256" key="3">
    <source>
        <dbReference type="ARBA" id="ARBA00022553"/>
    </source>
</evidence>
<keyword evidence="8" id="KW-0812">Transmembrane</keyword>
<feature type="transmembrane region" description="Helical" evidence="8">
    <location>
        <begin position="122"/>
        <end position="139"/>
    </location>
</feature>
<keyword evidence="4" id="KW-0808">Transferase</keyword>
<dbReference type="Gene3D" id="3.30.565.10">
    <property type="entry name" value="Histidine kinase-like ATPase, C-terminal domain"/>
    <property type="match status" value="1"/>
</dbReference>
<accession>A0A0S4XPL5</accession>
<evidence type="ECO:0000256" key="8">
    <source>
        <dbReference type="SAM" id="Phobius"/>
    </source>
</evidence>
<dbReference type="Pfam" id="PF07568">
    <property type="entry name" value="HisKA_2"/>
    <property type="match status" value="1"/>
</dbReference>
<sequence length="386" mass="44792">MIIQSYIKKFISNNSFQKVLIYGFYITFIGVNIIAMIVDSISGSYTSLKVEALTVFVSSLVFLYTHKTQNLTFGTYGVWVGPIALYVLIIFSDFVYWNFYFTLLIPLAFYTLFPFRSSFIQTGIHFLIVIILMIIGYHTTENNFLHDVDSLSAFVISIIFMVAFGVFYHANLENSYNKLYKSNQQKEILLKEVHHRVKNNLNILGSIFGLQAMREQEHTKDILLQNKLKIESMSMVHEMLYKHNDFSNIDFYQYTKTLSSHMIDLFEKKDTNVIIDLNKVEFPLEIMLKIGLMLNEMLTNSMKYAKNDTNLTIEISCKQNDKEYTLIYRDNGKNKLDVQELQNSKGIGIKLINLTSKELDGELSIDYKNGLQYKLNFRDGLQLCIA</sequence>
<dbReference type="AlphaFoldDB" id="A0A0S4XPL5"/>
<dbReference type="PANTHER" id="PTHR41523:SF8">
    <property type="entry name" value="ETHYLENE RESPONSE SENSOR PROTEIN"/>
    <property type="match status" value="1"/>
</dbReference>
<dbReference type="EMBL" id="FAXN01000069">
    <property type="protein sequence ID" value="CUV66239.1"/>
    <property type="molecule type" value="Genomic_DNA"/>
</dbReference>
<evidence type="ECO:0000256" key="7">
    <source>
        <dbReference type="ARBA" id="ARBA00022840"/>
    </source>
</evidence>
<comment type="catalytic activity">
    <reaction evidence="1">
        <text>ATP + protein L-histidine = ADP + protein N-phospho-L-histidine.</text>
        <dbReference type="EC" id="2.7.13.3"/>
    </reaction>
</comment>
<evidence type="ECO:0000259" key="9">
    <source>
        <dbReference type="Pfam" id="PF07568"/>
    </source>
</evidence>
<feature type="transmembrane region" description="Helical" evidence="8">
    <location>
        <begin position="151"/>
        <end position="170"/>
    </location>
</feature>
<keyword evidence="5" id="KW-0547">Nucleotide-binding</keyword>
<dbReference type="Gene3D" id="3.30.450.20">
    <property type="entry name" value="PAS domain"/>
    <property type="match status" value="1"/>
</dbReference>
<keyword evidence="7" id="KW-0067">ATP-binding</keyword>
<organism evidence="10">
    <name type="scientific">Sulfurovum sp. enrichment culture clone C5</name>
    <dbReference type="NCBI Taxonomy" id="497650"/>
    <lineage>
        <taxon>Bacteria</taxon>
        <taxon>Pseudomonadati</taxon>
        <taxon>Campylobacterota</taxon>
        <taxon>Epsilonproteobacteria</taxon>
        <taxon>Campylobacterales</taxon>
        <taxon>Sulfurovaceae</taxon>
        <taxon>Sulfurovum</taxon>
        <taxon>environmental samples</taxon>
    </lineage>
</organism>
<feature type="transmembrane region" description="Helical" evidence="8">
    <location>
        <begin position="71"/>
        <end position="91"/>
    </location>
</feature>
<feature type="domain" description="Signal transduction histidine kinase subgroup 2 dimerisation and phosphoacceptor" evidence="9">
    <location>
        <begin position="192"/>
        <end position="264"/>
    </location>
</feature>
<keyword evidence="8" id="KW-1133">Transmembrane helix</keyword>
<evidence type="ECO:0000256" key="4">
    <source>
        <dbReference type="ARBA" id="ARBA00022679"/>
    </source>
</evidence>
<dbReference type="PANTHER" id="PTHR41523">
    <property type="entry name" value="TWO-COMPONENT SYSTEM SENSOR PROTEIN"/>
    <property type="match status" value="1"/>
</dbReference>